<dbReference type="Proteomes" id="UP000500791">
    <property type="component" value="Chromosome"/>
</dbReference>
<reference evidence="1 2" key="1">
    <citation type="submission" date="2020-03" db="EMBL/GenBank/DDBJ databases">
        <title>Complete genome sequence of Monaibacterium sp. ALG8 with diverse plasmids.</title>
        <authorList>
            <person name="Sun C."/>
        </authorList>
    </citation>
    <scope>NUCLEOTIDE SEQUENCE [LARGE SCALE GENOMIC DNA]</scope>
    <source>
        <strain evidence="1 2">ALG8</strain>
    </source>
</reference>
<evidence type="ECO:0008006" key="3">
    <source>
        <dbReference type="Google" id="ProtNLM"/>
    </source>
</evidence>
<sequence>MRIAALIALTLMSACSLVDDNVSRMERIEAEATAEAVADDVVTEPAAEVIADCVVENATDGELRTLAALNNTDPAIGGEERVAAVVGRTDTVECIAQTDARPID</sequence>
<accession>A0A6G7VPT6</accession>
<evidence type="ECO:0000313" key="1">
    <source>
        <dbReference type="EMBL" id="QIK41885.1"/>
    </source>
</evidence>
<dbReference type="RefSeq" id="WP_166193532.1">
    <property type="nucleotide sequence ID" value="NZ_CP049811.1"/>
</dbReference>
<dbReference type="AlphaFoldDB" id="A0A6G7VPT6"/>
<evidence type="ECO:0000313" key="2">
    <source>
        <dbReference type="Proteomes" id="UP000500791"/>
    </source>
</evidence>
<proteinExistence type="predicted"/>
<name>A0A6G7VPT6_9RHOB</name>
<gene>
    <name evidence="1" type="ORF">G8E03_14640</name>
</gene>
<dbReference type="PROSITE" id="PS51257">
    <property type="entry name" value="PROKAR_LIPOPROTEIN"/>
    <property type="match status" value="1"/>
</dbReference>
<keyword evidence="2" id="KW-1185">Reference proteome</keyword>
<dbReference type="KEGG" id="mon:G8E03_14640"/>
<dbReference type="EMBL" id="CP049811">
    <property type="protein sequence ID" value="QIK41885.1"/>
    <property type="molecule type" value="Genomic_DNA"/>
</dbReference>
<protein>
    <recommendedName>
        <fullName evidence="3">Succinate dehydrogenase</fullName>
    </recommendedName>
</protein>
<organism evidence="1 2">
    <name type="scientific">Pontivivens nitratireducens</name>
    <dbReference type="NCBI Taxonomy" id="2758038"/>
    <lineage>
        <taxon>Bacteria</taxon>
        <taxon>Pseudomonadati</taxon>
        <taxon>Pseudomonadota</taxon>
        <taxon>Alphaproteobacteria</taxon>
        <taxon>Rhodobacterales</taxon>
        <taxon>Paracoccaceae</taxon>
        <taxon>Pontivivens</taxon>
    </lineage>
</organism>